<dbReference type="AlphaFoldDB" id="A0AAV3XWB5"/>
<sequence>MPSFRPPCSLAVFGTKSIAAMLCPVQVSKEEFAEGVTDLFLQSETALEDLSKGQPKHRKRKGSSKRY</sequence>
<organism evidence="1 2">
    <name type="scientific">Plakobranchus ocellatus</name>
    <dbReference type="NCBI Taxonomy" id="259542"/>
    <lineage>
        <taxon>Eukaryota</taxon>
        <taxon>Metazoa</taxon>
        <taxon>Spiralia</taxon>
        <taxon>Lophotrochozoa</taxon>
        <taxon>Mollusca</taxon>
        <taxon>Gastropoda</taxon>
        <taxon>Heterobranchia</taxon>
        <taxon>Euthyneura</taxon>
        <taxon>Panpulmonata</taxon>
        <taxon>Sacoglossa</taxon>
        <taxon>Placobranchoidea</taxon>
        <taxon>Plakobranchidae</taxon>
        <taxon>Plakobranchus</taxon>
    </lineage>
</organism>
<keyword evidence="2" id="KW-1185">Reference proteome</keyword>
<accession>A0AAV3XWB5</accession>
<proteinExistence type="predicted"/>
<dbReference type="EMBL" id="BLXT01000089">
    <property type="protein sequence ID" value="GFN74350.1"/>
    <property type="molecule type" value="Genomic_DNA"/>
</dbReference>
<protein>
    <submittedName>
        <fullName evidence="1">Uncharacterized protein</fullName>
    </submittedName>
</protein>
<comment type="caution">
    <text evidence="1">The sequence shown here is derived from an EMBL/GenBank/DDBJ whole genome shotgun (WGS) entry which is preliminary data.</text>
</comment>
<evidence type="ECO:0000313" key="2">
    <source>
        <dbReference type="Proteomes" id="UP000735302"/>
    </source>
</evidence>
<gene>
    <name evidence="1" type="ORF">PoB_000085600</name>
</gene>
<evidence type="ECO:0000313" key="1">
    <source>
        <dbReference type="EMBL" id="GFN74350.1"/>
    </source>
</evidence>
<reference evidence="1 2" key="1">
    <citation type="journal article" date="2021" name="Elife">
        <title>Chloroplast acquisition without the gene transfer in kleptoplastic sea slugs, Plakobranchus ocellatus.</title>
        <authorList>
            <person name="Maeda T."/>
            <person name="Takahashi S."/>
            <person name="Yoshida T."/>
            <person name="Shimamura S."/>
            <person name="Takaki Y."/>
            <person name="Nagai Y."/>
            <person name="Toyoda A."/>
            <person name="Suzuki Y."/>
            <person name="Arimoto A."/>
            <person name="Ishii H."/>
            <person name="Satoh N."/>
            <person name="Nishiyama T."/>
            <person name="Hasebe M."/>
            <person name="Maruyama T."/>
            <person name="Minagawa J."/>
            <person name="Obokata J."/>
            <person name="Shigenobu S."/>
        </authorList>
    </citation>
    <scope>NUCLEOTIDE SEQUENCE [LARGE SCALE GENOMIC DNA]</scope>
</reference>
<name>A0AAV3XWB5_9GAST</name>
<dbReference type="Proteomes" id="UP000735302">
    <property type="component" value="Unassembled WGS sequence"/>
</dbReference>